<dbReference type="AlphaFoldDB" id="A0A645HGG0"/>
<dbReference type="EMBL" id="VSSQ01093177">
    <property type="protein sequence ID" value="MPN38128.1"/>
    <property type="molecule type" value="Genomic_DNA"/>
</dbReference>
<evidence type="ECO:0000313" key="1">
    <source>
        <dbReference type="EMBL" id="MPN38128.1"/>
    </source>
</evidence>
<reference evidence="1" key="1">
    <citation type="submission" date="2019-08" db="EMBL/GenBank/DDBJ databases">
        <authorList>
            <person name="Kucharzyk K."/>
            <person name="Murdoch R.W."/>
            <person name="Higgins S."/>
            <person name="Loffler F."/>
        </authorList>
    </citation>
    <scope>NUCLEOTIDE SEQUENCE</scope>
</reference>
<comment type="caution">
    <text evidence="1">The sequence shown here is derived from an EMBL/GenBank/DDBJ whole genome shotgun (WGS) entry which is preliminary data.</text>
</comment>
<organism evidence="1">
    <name type="scientific">bioreactor metagenome</name>
    <dbReference type="NCBI Taxonomy" id="1076179"/>
    <lineage>
        <taxon>unclassified sequences</taxon>
        <taxon>metagenomes</taxon>
        <taxon>ecological metagenomes</taxon>
    </lineage>
</organism>
<accession>A0A645HGG0</accession>
<sequence>MVSRLHANRNVGDFVIDPLFGIRQRLVAEDHLSVALIGDKVVGAVLANKPAEPPAHIQESIFRP</sequence>
<gene>
    <name evidence="1" type="ORF">SDC9_185652</name>
</gene>
<protein>
    <submittedName>
        <fullName evidence="1">Uncharacterized protein</fullName>
    </submittedName>
</protein>
<proteinExistence type="predicted"/>
<name>A0A645HGG0_9ZZZZ</name>